<dbReference type="InterPro" id="IPR002018">
    <property type="entry name" value="CarbesteraseB"/>
</dbReference>
<evidence type="ECO:0000313" key="3">
    <source>
        <dbReference type="EMBL" id="ABY23667.1"/>
    </source>
</evidence>
<evidence type="ECO:0000313" key="4">
    <source>
        <dbReference type="Proteomes" id="UP000002007"/>
    </source>
</evidence>
<dbReference type="GO" id="GO:0005615">
    <property type="term" value="C:extracellular space"/>
    <property type="evidence" value="ECO:0007669"/>
    <property type="project" value="TreeGrafter"/>
</dbReference>
<keyword evidence="1" id="KW-0378">Hydrolase</keyword>
<dbReference type="Gene3D" id="3.40.50.1820">
    <property type="entry name" value="alpha/beta hydrolase"/>
    <property type="match status" value="1"/>
</dbReference>
<protein>
    <submittedName>
        <fullName evidence="3">Carboxylesterase</fullName>
    </submittedName>
</protein>
<dbReference type="GO" id="GO:0003990">
    <property type="term" value="F:acetylcholinesterase activity"/>
    <property type="evidence" value="ECO:0007669"/>
    <property type="project" value="TreeGrafter"/>
</dbReference>
<dbReference type="Pfam" id="PF00135">
    <property type="entry name" value="COesterase"/>
    <property type="match status" value="1"/>
</dbReference>
<dbReference type="STRING" id="288705.RSal33209_1934"/>
<reference evidence="4" key="1">
    <citation type="journal article" date="2008" name="J. Bacteriol.">
        <title>Genome sequence of the fish pathogen Renibacterium salmoninarum suggests reductive evolution away from an environmental Arthrobacter ancestor.</title>
        <authorList>
            <person name="Wiens G.D."/>
            <person name="Rockey D.D."/>
            <person name="Wu Z."/>
            <person name="Chang J."/>
            <person name="Levy R."/>
            <person name="Crane S."/>
            <person name="Chen D.S."/>
            <person name="Capri G.R."/>
            <person name="Burnett J.R."/>
            <person name="Sudheesh P.S."/>
            <person name="Schipma M.J."/>
            <person name="Burd H."/>
            <person name="Bhattacharyya A."/>
            <person name="Rhodes L.D."/>
            <person name="Kaul R."/>
            <person name="Strom M.S."/>
        </authorList>
    </citation>
    <scope>NUCLEOTIDE SEQUENCE [LARGE SCALE GENOMIC DNA]</scope>
    <source>
        <strain evidence="4">ATCC 33209 / DSM 20767 / JCM 11484 / NBRC 15589 / NCIMB 2235</strain>
    </source>
</reference>
<dbReference type="PANTHER" id="PTHR43918:SF4">
    <property type="entry name" value="CARBOXYLIC ESTER HYDROLASE"/>
    <property type="match status" value="1"/>
</dbReference>
<dbReference type="InterPro" id="IPR029058">
    <property type="entry name" value="AB_hydrolase_fold"/>
</dbReference>
<evidence type="ECO:0000259" key="2">
    <source>
        <dbReference type="Pfam" id="PF00135"/>
    </source>
</evidence>
<dbReference type="AlphaFoldDB" id="A9WQT8"/>
<dbReference type="EMBL" id="CP000910">
    <property type="protein sequence ID" value="ABY23667.1"/>
    <property type="molecule type" value="Genomic_DNA"/>
</dbReference>
<dbReference type="InterPro" id="IPR050654">
    <property type="entry name" value="AChE-related_enzymes"/>
</dbReference>
<dbReference type="RefSeq" id="WP_012245337.1">
    <property type="nucleotide sequence ID" value="NC_010168.1"/>
</dbReference>
<gene>
    <name evidence="3" type="ordered locus">RSal33209_1934</name>
</gene>
<dbReference type="eggNOG" id="COG2272">
    <property type="taxonomic scope" value="Bacteria"/>
</dbReference>
<dbReference type="KEGG" id="rsa:RSal33209_1934"/>
<dbReference type="Proteomes" id="UP000002007">
    <property type="component" value="Chromosome"/>
</dbReference>
<dbReference type="GO" id="GO:0006581">
    <property type="term" value="P:acetylcholine catabolic process"/>
    <property type="evidence" value="ECO:0007669"/>
    <property type="project" value="TreeGrafter"/>
</dbReference>
<dbReference type="HOGENOM" id="CLU_1061354_0_0_11"/>
<dbReference type="PANTHER" id="PTHR43918">
    <property type="entry name" value="ACETYLCHOLINESTERASE"/>
    <property type="match status" value="1"/>
</dbReference>
<name>A9WQT8_RENSM</name>
<dbReference type="GO" id="GO:0019695">
    <property type="term" value="P:choline metabolic process"/>
    <property type="evidence" value="ECO:0007669"/>
    <property type="project" value="TreeGrafter"/>
</dbReference>
<proteinExistence type="predicted"/>
<dbReference type="SUPFAM" id="SSF53474">
    <property type="entry name" value="alpha/beta-Hydrolases"/>
    <property type="match status" value="1"/>
</dbReference>
<evidence type="ECO:0000256" key="1">
    <source>
        <dbReference type="ARBA" id="ARBA00022801"/>
    </source>
</evidence>
<accession>A9WQT8</accession>
<organism evidence="3 4">
    <name type="scientific">Renibacterium salmoninarum (strain ATCC 33209 / DSM 20767 / JCM 11484 / NBRC 15589 / NCIMB 2235)</name>
    <dbReference type="NCBI Taxonomy" id="288705"/>
    <lineage>
        <taxon>Bacteria</taxon>
        <taxon>Bacillati</taxon>
        <taxon>Actinomycetota</taxon>
        <taxon>Actinomycetes</taxon>
        <taxon>Micrococcales</taxon>
        <taxon>Micrococcaceae</taxon>
        <taxon>Renibacterium</taxon>
    </lineage>
</organism>
<sequence length="248" mass="27190">MRILGVERGANLGKELRELPAERLLSAYSKLAMDRAVPGQIAPPMYPVFGGPGMPLARDKALQEGLLDGKELLIGCTRDEMTAFLNFDERLQSLDREMVLNLLATRAGESAQDSYRSYEAQHATATPLQILAEVGTGLYFRNGMMALADHPSKSRRKTFIYQWDFVPEPDVANLGATHCGELPFLFGTFSSYQSSPMLGQQNGRTEKLWQSFAGALAAFVSSGAPQGGGLPYWPKYAANPGVQIRHFS</sequence>
<dbReference type="GO" id="GO:0005886">
    <property type="term" value="C:plasma membrane"/>
    <property type="evidence" value="ECO:0007669"/>
    <property type="project" value="TreeGrafter"/>
</dbReference>
<feature type="domain" description="Carboxylesterase type B" evidence="2">
    <location>
        <begin position="12"/>
        <end position="240"/>
    </location>
</feature>
<keyword evidence="4" id="KW-1185">Reference proteome</keyword>